<comment type="caution">
    <text evidence="4">The sequence shown here is derived from an EMBL/GenBank/DDBJ whole genome shotgun (WGS) entry which is preliminary data.</text>
</comment>
<dbReference type="InterPro" id="IPR036291">
    <property type="entry name" value="NAD(P)-bd_dom_sf"/>
</dbReference>
<dbReference type="Gene3D" id="3.40.50.720">
    <property type="entry name" value="NAD(P)-binding Rossmann-like Domain"/>
    <property type="match status" value="1"/>
</dbReference>
<evidence type="ECO:0000256" key="2">
    <source>
        <dbReference type="ARBA" id="ARBA00022553"/>
    </source>
</evidence>
<proteinExistence type="predicted"/>
<keyword evidence="1" id="KW-0596">Phosphopantetheine</keyword>
<dbReference type="Pfam" id="PF23562">
    <property type="entry name" value="AMP-binding_C_3"/>
    <property type="match status" value="1"/>
</dbReference>
<keyword evidence="2" id="KW-0597">Phosphoprotein</keyword>
<dbReference type="Gene3D" id="3.40.50.12780">
    <property type="entry name" value="N-terminal domain of ligase-like"/>
    <property type="match status" value="1"/>
</dbReference>
<dbReference type="EMBL" id="JAFFGZ010000008">
    <property type="protein sequence ID" value="KAK4641144.1"/>
    <property type="molecule type" value="Genomic_DNA"/>
</dbReference>
<dbReference type="Gene3D" id="1.10.1200.10">
    <property type="entry name" value="ACP-like"/>
    <property type="match status" value="1"/>
</dbReference>
<dbReference type="Pfam" id="PF07993">
    <property type="entry name" value="NAD_binding_4"/>
    <property type="match status" value="1"/>
</dbReference>
<dbReference type="InterPro" id="IPR013120">
    <property type="entry name" value="FAR_NAD-bd"/>
</dbReference>
<dbReference type="InterPro" id="IPR020845">
    <property type="entry name" value="AMP-binding_CS"/>
</dbReference>
<dbReference type="Pfam" id="PF00501">
    <property type="entry name" value="AMP-binding"/>
    <property type="match status" value="1"/>
</dbReference>
<dbReference type="InterPro" id="IPR042099">
    <property type="entry name" value="ANL_N_sf"/>
</dbReference>
<dbReference type="InterPro" id="IPR000873">
    <property type="entry name" value="AMP-dep_synth/lig_dom"/>
</dbReference>
<dbReference type="Proteomes" id="UP001322138">
    <property type="component" value="Unassembled WGS sequence"/>
</dbReference>
<dbReference type="SUPFAM" id="SSF56801">
    <property type="entry name" value="Acetyl-CoA synthetase-like"/>
    <property type="match status" value="1"/>
</dbReference>
<dbReference type="SUPFAM" id="SSF51735">
    <property type="entry name" value="NAD(P)-binding Rossmann-fold domains"/>
    <property type="match status" value="1"/>
</dbReference>
<keyword evidence="5" id="KW-1185">Reference proteome</keyword>
<evidence type="ECO:0000313" key="4">
    <source>
        <dbReference type="EMBL" id="KAK4641144.1"/>
    </source>
</evidence>
<dbReference type="PANTHER" id="PTHR43439">
    <property type="entry name" value="PHENYLACETATE-COENZYME A LIGASE"/>
    <property type="match status" value="1"/>
</dbReference>
<dbReference type="InterPro" id="IPR009081">
    <property type="entry name" value="PP-bd_ACP"/>
</dbReference>
<organism evidence="4 5">
    <name type="scientific">Podospora bellae-mahoneyi</name>
    <dbReference type="NCBI Taxonomy" id="2093777"/>
    <lineage>
        <taxon>Eukaryota</taxon>
        <taxon>Fungi</taxon>
        <taxon>Dikarya</taxon>
        <taxon>Ascomycota</taxon>
        <taxon>Pezizomycotina</taxon>
        <taxon>Sordariomycetes</taxon>
        <taxon>Sordariomycetidae</taxon>
        <taxon>Sordariales</taxon>
        <taxon>Podosporaceae</taxon>
        <taxon>Podospora</taxon>
    </lineage>
</organism>
<name>A0ABR0FDG9_9PEZI</name>
<sequence length="1060" mass="117116">MDVIMSWVTGPFTPRQTLWILSASRIHRYIHRKITSVHNFISCLVCKLPIYLAMSSLTYVVDELAAEVPHDTWVKIPSSPTKIEEITWQNFTFQQLGQAVDRLAHWIDEHLGPAGLGRDESLAYTGINDIRYPIVILAALKTGHKSLLLSPRNSVEGHCALITPTRCTKLLHSQELSDQASEIGQKFGHLTVLRIPDLEHLLETTNHPTPYQSKCNDTTPDHETVMILHSSGTTGLPKPIPLKAGVLTTAGRLLATLPTPAGRLNTHDPLYTTPLILSMPPFFHAFGINLLVRSLHYRRPLVLLPPSIPPTAELMLHAVKTTRPTGMVCTPSILEDICSLPHGIETLRASDIECIYSGGAPLARSCGDVIGEELSPRITLLNGIGTTEIWNATGYAPLDPRDWEYFEWNPAAGVVMEGVGGDKNTAELVIKRLGGEEGRFQFVFYNFPELEEWRTKDLFERHPLKENLWRYVGRVDDVIVLSNGEKLNPVTFEKMVEGHSIVKGAVMVGSGRFQTGLIVEVHDVSLGVKEVVERIWERVEEANEQYPAHARVWKSMVRVARQDKPFERTPKGTVMRRNTYVAYQAEIEEMYASAMVINGVAAEGVLDETMILAQIRDAVNSVIKRRGDVTDDTNLFALGFDSLQVLQLILTLKSTVQSSLQGKFALRLVYENPSISQLHRALCSAPATATTNTSRADKFDALIKEYTPSLRLPRPSHTEPKGFKVILTGTTGTLGSSLLSSLLANPTITHIYCLNRSKPISPNTSQVTYLQTDLLHPTLGLSSKTYNTLKHPQLLIHSAWPVNFNLPFDSFLPSISGTANLMALNPAKFVFISSIATAMAGTSPVPENFTQDHNLPLSTGYAESKHLASCVLATSPIPSTILRVGQLAGRADGVGRQWNKHEWVPSLLQTSLNMGMIPSTLGGNQKSVDWIPVDLAAEAIVELGLGGSGEGRECYNVVNPSCADWEGTMIGAVQEYAGKTERGELKVVGVAEWLDALGEKNDAERYPALKLKEFFEEWRDERQGPVIFQTDKAEKTSQTMGKMAAVTGEMMSRWLDAWAF</sequence>
<dbReference type="PROSITE" id="PS00455">
    <property type="entry name" value="AMP_BINDING"/>
    <property type="match status" value="1"/>
</dbReference>
<dbReference type="GeneID" id="87900867"/>
<evidence type="ECO:0000256" key="1">
    <source>
        <dbReference type="ARBA" id="ARBA00022450"/>
    </source>
</evidence>
<feature type="domain" description="Carrier" evidence="3">
    <location>
        <begin position="606"/>
        <end position="686"/>
    </location>
</feature>
<evidence type="ECO:0000259" key="3">
    <source>
        <dbReference type="PROSITE" id="PS50075"/>
    </source>
</evidence>
<dbReference type="SUPFAM" id="SSF47336">
    <property type="entry name" value="ACP-like"/>
    <property type="match status" value="1"/>
</dbReference>
<dbReference type="PANTHER" id="PTHR43439:SF2">
    <property type="entry name" value="ENZYME, PUTATIVE (JCVI)-RELATED"/>
    <property type="match status" value="1"/>
</dbReference>
<reference evidence="4 5" key="1">
    <citation type="journal article" date="2023" name="bioRxiv">
        <title>High-quality genome assemblies of four members of thePodospora anserinaspecies complex.</title>
        <authorList>
            <person name="Ament-Velasquez S.L."/>
            <person name="Vogan A.A."/>
            <person name="Wallerman O."/>
            <person name="Hartmann F."/>
            <person name="Gautier V."/>
            <person name="Silar P."/>
            <person name="Giraud T."/>
            <person name="Johannesson H."/>
        </authorList>
    </citation>
    <scope>NUCLEOTIDE SEQUENCE [LARGE SCALE GENOMIC DNA]</scope>
    <source>
        <strain evidence="4 5">CBS 112042</strain>
    </source>
</reference>
<dbReference type="InterPro" id="IPR036736">
    <property type="entry name" value="ACP-like_sf"/>
</dbReference>
<evidence type="ECO:0000313" key="5">
    <source>
        <dbReference type="Proteomes" id="UP001322138"/>
    </source>
</evidence>
<protein>
    <submittedName>
        <fullName evidence="4">NRPS-like protein biosynthetic cluster</fullName>
    </submittedName>
</protein>
<dbReference type="Pfam" id="PF00550">
    <property type="entry name" value="PP-binding"/>
    <property type="match status" value="1"/>
</dbReference>
<accession>A0ABR0FDG9</accession>
<gene>
    <name evidence="4" type="ORF">QC761_609760</name>
</gene>
<dbReference type="PROSITE" id="PS50075">
    <property type="entry name" value="CARRIER"/>
    <property type="match status" value="1"/>
</dbReference>
<dbReference type="InterPro" id="IPR051414">
    <property type="entry name" value="Adenylate-forming_Reductase"/>
</dbReference>
<dbReference type="RefSeq" id="XP_062730120.1">
    <property type="nucleotide sequence ID" value="XM_062881385.1"/>
</dbReference>